<organism evidence="1 2">
    <name type="scientific">Brassica cretica</name>
    <name type="common">Mustard</name>
    <dbReference type="NCBI Taxonomy" id="69181"/>
    <lineage>
        <taxon>Eukaryota</taxon>
        <taxon>Viridiplantae</taxon>
        <taxon>Streptophyta</taxon>
        <taxon>Embryophyta</taxon>
        <taxon>Tracheophyta</taxon>
        <taxon>Spermatophyta</taxon>
        <taxon>Magnoliopsida</taxon>
        <taxon>eudicotyledons</taxon>
        <taxon>Gunneridae</taxon>
        <taxon>Pentapetalae</taxon>
        <taxon>rosids</taxon>
        <taxon>malvids</taxon>
        <taxon>Brassicales</taxon>
        <taxon>Brassicaceae</taxon>
        <taxon>Brassiceae</taxon>
        <taxon>Brassica</taxon>
    </lineage>
</organism>
<reference evidence="1 2" key="1">
    <citation type="journal article" date="2020" name="BMC Genomics">
        <title>Intraspecific diversification of the crop wild relative Brassica cretica Lam. using demographic model selection.</title>
        <authorList>
            <person name="Kioukis A."/>
            <person name="Michalopoulou V.A."/>
            <person name="Briers L."/>
            <person name="Pirintsos S."/>
            <person name="Studholme D.J."/>
            <person name="Pavlidis P."/>
            <person name="Sarris P.F."/>
        </authorList>
    </citation>
    <scope>NUCLEOTIDE SEQUENCE [LARGE SCALE GENOMIC DNA]</scope>
    <source>
        <strain evidence="2">cv. PFS-1207/04</strain>
    </source>
</reference>
<dbReference type="Proteomes" id="UP000266723">
    <property type="component" value="Unassembled WGS sequence"/>
</dbReference>
<proteinExistence type="predicted"/>
<comment type="caution">
    <text evidence="1">The sequence shown here is derived from an EMBL/GenBank/DDBJ whole genome shotgun (WGS) entry which is preliminary data.</text>
</comment>
<accession>A0ABQ7C9L5</accession>
<gene>
    <name evidence="1" type="ORF">DY000_02005730</name>
</gene>
<keyword evidence="2" id="KW-1185">Reference proteome</keyword>
<evidence type="ECO:0000313" key="2">
    <source>
        <dbReference type="Proteomes" id="UP000266723"/>
    </source>
</evidence>
<protein>
    <recommendedName>
        <fullName evidence="3">Neprosin domain-containing protein</fullName>
    </recommendedName>
</protein>
<evidence type="ECO:0008006" key="3">
    <source>
        <dbReference type="Google" id="ProtNLM"/>
    </source>
</evidence>
<dbReference type="EMBL" id="QGKV02000832">
    <property type="protein sequence ID" value="KAF3548524.1"/>
    <property type="molecule type" value="Genomic_DNA"/>
</dbReference>
<evidence type="ECO:0000313" key="1">
    <source>
        <dbReference type="EMBL" id="KAF3548524.1"/>
    </source>
</evidence>
<sequence>MVSWRWDPGIGDRGCLDLIEYHGKDRGEESGFRDLDYDFAHHQDEIDGIYRYGVGLYNYENRWSLQCGMEIRDLKWL</sequence>
<name>A0ABQ7C9L5_BRACR</name>